<dbReference type="PANTHER" id="PTHR35038">
    <property type="entry name" value="DISSIMILATORY SULFITE REDUCTASE SIRA"/>
    <property type="match status" value="1"/>
</dbReference>
<gene>
    <name evidence="3" type="ORF">METZ01_LOCUS132935</name>
</gene>
<evidence type="ECO:0000259" key="2">
    <source>
        <dbReference type="Pfam" id="PF09699"/>
    </source>
</evidence>
<dbReference type="Pfam" id="PF13176">
    <property type="entry name" value="TPR_7"/>
    <property type="match status" value="2"/>
</dbReference>
<evidence type="ECO:0000313" key="3">
    <source>
        <dbReference type="EMBL" id="SVA80081.1"/>
    </source>
</evidence>
<dbReference type="Pfam" id="PF09699">
    <property type="entry name" value="Paired_CXXCH_1"/>
    <property type="match status" value="1"/>
</dbReference>
<proteinExistence type="predicted"/>
<dbReference type="InterPro" id="IPR051829">
    <property type="entry name" value="Multiheme_Cytochr_ET"/>
</dbReference>
<keyword evidence="1" id="KW-0732">Signal</keyword>
<protein>
    <recommendedName>
        <fullName evidence="2">Doubled CXXCH motif domain-containing protein</fullName>
    </recommendedName>
</protein>
<dbReference type="SMART" id="SM00028">
    <property type="entry name" value="TPR"/>
    <property type="match status" value="5"/>
</dbReference>
<dbReference type="Pfam" id="PF13432">
    <property type="entry name" value="TPR_16"/>
    <property type="match status" value="1"/>
</dbReference>
<dbReference type="Gene3D" id="1.10.1130.10">
    <property type="entry name" value="Flavocytochrome C3, Chain A"/>
    <property type="match status" value="2"/>
</dbReference>
<accession>A0A381YTZ1</accession>
<dbReference type="InterPro" id="IPR019734">
    <property type="entry name" value="TPR_rpt"/>
</dbReference>
<dbReference type="InterPro" id="IPR036280">
    <property type="entry name" value="Multihaem_cyt_sf"/>
</dbReference>
<dbReference type="SUPFAM" id="SSF48695">
    <property type="entry name" value="Multiheme cytochromes"/>
    <property type="match status" value="1"/>
</dbReference>
<sequence length="558" mass="61219">AAIDVGCQSCHGPGAAHQAWAQSTTATNLKPADDNGLTEVLSREEPGAEIDTCAPCHSRREQLTSMASPNPTFLDAFLPTRLAEGLYHPDGQILDEVYVYGSFVQSKMHDAGVQCSDCHDPHSLELRAEGNDLCTRCHRDTAVPRFPKLPPGQYDSTNHHRHDATSEGARCVNCHMPARTYMGVDPRRDHSFRVPRPDLSMSLGTPNPCTGCHTDRDDAWAAGVVSGWSNSPPEPHFAELFSAARAGKRTVRTDLATLARDPQQPGIVRATALELLRQFGQAGMDAARAALTDNDPLVRTAAAGGLDALPPSTRRDALHPLLTDRVRAVRLEAARALADVAASNNAADDPALTAAMNEYFEAQAGVTDLPATHLNLGVTYQRRRELPQAEGSYRSAIRLDPWFTPAVFNLATLLNEQRRNEEAEAVLRAGLERTPDDGELHYSLGLILAEENRIEAALTSLSKAAALVPDRARVRYNYGLALQRVNRLDDAETTLNEAQVLDPEDPDILLALTRLLMDQRRWEEAQASATDLIRLRPTDPNPQRLLNQIRLRMRQSEP</sequence>
<dbReference type="AlphaFoldDB" id="A0A381YTZ1"/>
<evidence type="ECO:0000256" key="1">
    <source>
        <dbReference type="ARBA" id="ARBA00022729"/>
    </source>
</evidence>
<dbReference type="PROSITE" id="PS50005">
    <property type="entry name" value="TPR"/>
    <property type="match status" value="3"/>
</dbReference>
<dbReference type="EMBL" id="UINC01018975">
    <property type="protein sequence ID" value="SVA80081.1"/>
    <property type="molecule type" value="Genomic_DNA"/>
</dbReference>
<feature type="non-terminal residue" evidence="3">
    <location>
        <position position="1"/>
    </location>
</feature>
<dbReference type="Pfam" id="PF13646">
    <property type="entry name" value="HEAT_2"/>
    <property type="match status" value="1"/>
</dbReference>
<reference evidence="3" key="1">
    <citation type="submission" date="2018-05" db="EMBL/GenBank/DDBJ databases">
        <authorList>
            <person name="Lanie J.A."/>
            <person name="Ng W.-L."/>
            <person name="Kazmierczak K.M."/>
            <person name="Andrzejewski T.M."/>
            <person name="Davidsen T.M."/>
            <person name="Wayne K.J."/>
            <person name="Tettelin H."/>
            <person name="Glass J.I."/>
            <person name="Rusch D."/>
            <person name="Podicherti R."/>
            <person name="Tsui H.-C.T."/>
            <person name="Winkler M.E."/>
        </authorList>
    </citation>
    <scope>NUCLEOTIDE SEQUENCE</scope>
</reference>
<dbReference type="Gene3D" id="1.25.10.10">
    <property type="entry name" value="Leucine-rich Repeat Variant"/>
    <property type="match status" value="1"/>
</dbReference>
<name>A0A381YTZ1_9ZZZZ</name>
<dbReference type="SUPFAM" id="SSF48452">
    <property type="entry name" value="TPR-like"/>
    <property type="match status" value="1"/>
</dbReference>
<dbReference type="PANTHER" id="PTHR35038:SF8">
    <property type="entry name" value="C-TYPE POLYHEME CYTOCHROME OMCC"/>
    <property type="match status" value="1"/>
</dbReference>
<feature type="domain" description="Doubled CXXCH motif" evidence="2">
    <location>
        <begin position="114"/>
        <end position="141"/>
    </location>
</feature>
<dbReference type="InterPro" id="IPR010177">
    <property type="entry name" value="Paired_CXXCH_1"/>
</dbReference>
<organism evidence="3">
    <name type="scientific">marine metagenome</name>
    <dbReference type="NCBI Taxonomy" id="408172"/>
    <lineage>
        <taxon>unclassified sequences</taxon>
        <taxon>metagenomes</taxon>
        <taxon>ecological metagenomes</taxon>
    </lineage>
</organism>
<dbReference type="InterPro" id="IPR011990">
    <property type="entry name" value="TPR-like_helical_dom_sf"/>
</dbReference>
<dbReference type="Gene3D" id="1.25.40.10">
    <property type="entry name" value="Tetratricopeptide repeat domain"/>
    <property type="match status" value="1"/>
</dbReference>
<dbReference type="InterPro" id="IPR011989">
    <property type="entry name" value="ARM-like"/>
</dbReference>